<proteinExistence type="predicted"/>
<comment type="caution">
    <text evidence="2">The sequence shown here is derived from an EMBL/GenBank/DDBJ whole genome shotgun (WGS) entry which is preliminary data.</text>
</comment>
<gene>
    <name evidence="2" type="ORF">B0H17DRAFT_921500</name>
</gene>
<sequence length="207" mass="22944">PANVAVTDELLSHDYFKRLSGFANKLMWIFAPLLASFYAVQMGMLAARYPNLTWNFVGTLFAACTFNFGPRAITIPHLDFGNLSWGRCAITALGWFDPDIGGHLILWDLKLVIRFPPGSTIMIPSAICRHSNVPVGPEETRFSFTQYTAGGLFRWIRNGFKSDDDFARTASQEEKAACASEAATRWETGVAMYSTVDSLATDILNSE</sequence>
<keyword evidence="1" id="KW-0472">Membrane</keyword>
<dbReference type="EMBL" id="JARKIE010000010">
    <property type="protein sequence ID" value="KAJ7704553.1"/>
    <property type="molecule type" value="Genomic_DNA"/>
</dbReference>
<dbReference type="Proteomes" id="UP001221757">
    <property type="component" value="Unassembled WGS sequence"/>
</dbReference>
<keyword evidence="1" id="KW-1133">Transmembrane helix</keyword>
<evidence type="ECO:0000256" key="1">
    <source>
        <dbReference type="SAM" id="Phobius"/>
    </source>
</evidence>
<keyword evidence="3" id="KW-1185">Reference proteome</keyword>
<organism evidence="2 3">
    <name type="scientific">Mycena rosella</name>
    <name type="common">Pink bonnet</name>
    <name type="synonym">Agaricus rosellus</name>
    <dbReference type="NCBI Taxonomy" id="1033263"/>
    <lineage>
        <taxon>Eukaryota</taxon>
        <taxon>Fungi</taxon>
        <taxon>Dikarya</taxon>
        <taxon>Basidiomycota</taxon>
        <taxon>Agaricomycotina</taxon>
        <taxon>Agaricomycetes</taxon>
        <taxon>Agaricomycetidae</taxon>
        <taxon>Agaricales</taxon>
        <taxon>Marasmiineae</taxon>
        <taxon>Mycenaceae</taxon>
        <taxon>Mycena</taxon>
    </lineage>
</organism>
<evidence type="ECO:0000313" key="3">
    <source>
        <dbReference type="Proteomes" id="UP001221757"/>
    </source>
</evidence>
<name>A0AAD7GSV9_MYCRO</name>
<dbReference type="AlphaFoldDB" id="A0AAD7GSV9"/>
<dbReference type="Gene3D" id="3.60.130.30">
    <property type="match status" value="1"/>
</dbReference>
<accession>A0AAD7GSV9</accession>
<feature type="non-terminal residue" evidence="2">
    <location>
        <position position="207"/>
    </location>
</feature>
<protein>
    <submittedName>
        <fullName evidence="2">Uncharacterized protein</fullName>
    </submittedName>
</protein>
<evidence type="ECO:0000313" key="2">
    <source>
        <dbReference type="EMBL" id="KAJ7704553.1"/>
    </source>
</evidence>
<keyword evidence="1" id="KW-0812">Transmembrane</keyword>
<feature type="transmembrane region" description="Helical" evidence="1">
    <location>
        <begin position="26"/>
        <end position="46"/>
    </location>
</feature>
<reference evidence="2" key="1">
    <citation type="submission" date="2023-03" db="EMBL/GenBank/DDBJ databases">
        <title>Massive genome expansion in bonnet fungi (Mycena s.s.) driven by repeated elements and novel gene families across ecological guilds.</title>
        <authorList>
            <consortium name="Lawrence Berkeley National Laboratory"/>
            <person name="Harder C.B."/>
            <person name="Miyauchi S."/>
            <person name="Viragh M."/>
            <person name="Kuo A."/>
            <person name="Thoen E."/>
            <person name="Andreopoulos B."/>
            <person name="Lu D."/>
            <person name="Skrede I."/>
            <person name="Drula E."/>
            <person name="Henrissat B."/>
            <person name="Morin E."/>
            <person name="Kohler A."/>
            <person name="Barry K."/>
            <person name="LaButti K."/>
            <person name="Morin E."/>
            <person name="Salamov A."/>
            <person name="Lipzen A."/>
            <person name="Mereny Z."/>
            <person name="Hegedus B."/>
            <person name="Baldrian P."/>
            <person name="Stursova M."/>
            <person name="Weitz H."/>
            <person name="Taylor A."/>
            <person name="Grigoriev I.V."/>
            <person name="Nagy L.G."/>
            <person name="Martin F."/>
            <person name="Kauserud H."/>
        </authorList>
    </citation>
    <scope>NUCLEOTIDE SEQUENCE</scope>
    <source>
        <strain evidence="2">CBHHK067</strain>
    </source>
</reference>
<feature type="transmembrane region" description="Helical" evidence="1">
    <location>
        <begin position="52"/>
        <end position="69"/>
    </location>
</feature>